<gene>
    <name evidence="12" type="ORF">N47_H24280</name>
</gene>
<dbReference type="GO" id="GO:0071972">
    <property type="term" value="F:peptidoglycan L,D-transpeptidase activity"/>
    <property type="evidence" value="ECO:0007669"/>
    <property type="project" value="TreeGrafter"/>
</dbReference>
<feature type="domain" description="LysM" evidence="10">
    <location>
        <begin position="62"/>
        <end position="106"/>
    </location>
</feature>
<dbReference type="GO" id="GO:0008360">
    <property type="term" value="P:regulation of cell shape"/>
    <property type="evidence" value="ECO:0007669"/>
    <property type="project" value="UniProtKB-UniRule"/>
</dbReference>
<dbReference type="InterPro" id="IPR036779">
    <property type="entry name" value="LysM_dom_sf"/>
</dbReference>
<name>E1YAL2_9BACT</name>
<dbReference type="Gene3D" id="2.40.440.10">
    <property type="entry name" value="L,D-transpeptidase catalytic domain-like"/>
    <property type="match status" value="1"/>
</dbReference>
<evidence type="ECO:0000256" key="6">
    <source>
        <dbReference type="ARBA" id="ARBA00022960"/>
    </source>
</evidence>
<dbReference type="InterPro" id="IPR038063">
    <property type="entry name" value="Transpep_catalytic_dom"/>
</dbReference>
<dbReference type="PANTHER" id="PTHR30582:SF24">
    <property type="entry name" value="L,D-TRANSPEPTIDASE ERFK_SRFK-RELATED"/>
    <property type="match status" value="1"/>
</dbReference>
<dbReference type="PROSITE" id="PS51782">
    <property type="entry name" value="LYSM"/>
    <property type="match status" value="1"/>
</dbReference>
<dbReference type="InterPro" id="IPR050979">
    <property type="entry name" value="LD-transpeptidase"/>
</dbReference>
<dbReference type="UniPathway" id="UPA00219"/>
<comment type="similarity">
    <text evidence="2">Belongs to the YkuD family.</text>
</comment>
<keyword evidence="6 9" id="KW-0133">Cell shape</keyword>
<dbReference type="SUPFAM" id="SSF141523">
    <property type="entry name" value="L,D-transpeptidase catalytic domain-like"/>
    <property type="match status" value="1"/>
</dbReference>
<evidence type="ECO:0000256" key="8">
    <source>
        <dbReference type="ARBA" id="ARBA00023316"/>
    </source>
</evidence>
<keyword evidence="3" id="KW-0328">Glycosyltransferase</keyword>
<evidence type="ECO:0000259" key="11">
    <source>
        <dbReference type="PROSITE" id="PS52029"/>
    </source>
</evidence>
<dbReference type="SUPFAM" id="SSF54106">
    <property type="entry name" value="LysM domain"/>
    <property type="match status" value="1"/>
</dbReference>
<protein>
    <submittedName>
        <fullName evidence="12">Uncharacterized protein</fullName>
    </submittedName>
</protein>
<proteinExistence type="inferred from homology"/>
<dbReference type="CDD" id="cd16913">
    <property type="entry name" value="YkuD_like"/>
    <property type="match status" value="1"/>
</dbReference>
<dbReference type="PANTHER" id="PTHR30582">
    <property type="entry name" value="L,D-TRANSPEPTIDASE"/>
    <property type="match status" value="1"/>
</dbReference>
<evidence type="ECO:0000256" key="2">
    <source>
        <dbReference type="ARBA" id="ARBA00005992"/>
    </source>
</evidence>
<dbReference type="InterPro" id="IPR005490">
    <property type="entry name" value="LD_TPept_cat_dom"/>
</dbReference>
<evidence type="ECO:0000256" key="7">
    <source>
        <dbReference type="ARBA" id="ARBA00022984"/>
    </source>
</evidence>
<dbReference type="GO" id="GO:0071555">
    <property type="term" value="P:cell wall organization"/>
    <property type="evidence" value="ECO:0007669"/>
    <property type="project" value="UniProtKB-UniRule"/>
</dbReference>
<dbReference type="FunFam" id="2.40.440.10:FF:000002">
    <property type="entry name" value="L,D-transpeptidase ErfK/SrfK"/>
    <property type="match status" value="1"/>
</dbReference>
<dbReference type="SMART" id="SM00257">
    <property type="entry name" value="LysM"/>
    <property type="match status" value="1"/>
</dbReference>
<accession>E1YAL2</accession>
<dbReference type="InterPro" id="IPR018392">
    <property type="entry name" value="LysM"/>
</dbReference>
<dbReference type="Pfam" id="PF01476">
    <property type="entry name" value="LysM"/>
    <property type="match status" value="1"/>
</dbReference>
<keyword evidence="4" id="KW-0808">Transferase</keyword>
<evidence type="ECO:0000256" key="9">
    <source>
        <dbReference type="PROSITE-ProRule" id="PRU01373"/>
    </source>
</evidence>
<keyword evidence="5" id="KW-0378">Hydrolase</keyword>
<dbReference type="GO" id="GO:0016757">
    <property type="term" value="F:glycosyltransferase activity"/>
    <property type="evidence" value="ECO:0007669"/>
    <property type="project" value="UniProtKB-KW"/>
</dbReference>
<evidence type="ECO:0000256" key="3">
    <source>
        <dbReference type="ARBA" id="ARBA00022676"/>
    </source>
</evidence>
<evidence type="ECO:0000259" key="10">
    <source>
        <dbReference type="PROSITE" id="PS51782"/>
    </source>
</evidence>
<dbReference type="EMBL" id="FR695866">
    <property type="protein sequence ID" value="CBX27606.1"/>
    <property type="molecule type" value="Genomic_DNA"/>
</dbReference>
<keyword evidence="8 9" id="KW-0961">Cell wall biogenesis/degradation</keyword>
<evidence type="ECO:0000313" key="12">
    <source>
        <dbReference type="EMBL" id="CBX27606.1"/>
    </source>
</evidence>
<comment type="pathway">
    <text evidence="1 9">Cell wall biogenesis; peptidoglycan biosynthesis.</text>
</comment>
<dbReference type="CDD" id="cd00118">
    <property type="entry name" value="LysM"/>
    <property type="match status" value="1"/>
</dbReference>
<evidence type="ECO:0000256" key="4">
    <source>
        <dbReference type="ARBA" id="ARBA00022679"/>
    </source>
</evidence>
<evidence type="ECO:0000256" key="1">
    <source>
        <dbReference type="ARBA" id="ARBA00004752"/>
    </source>
</evidence>
<dbReference type="GO" id="GO:0005576">
    <property type="term" value="C:extracellular region"/>
    <property type="evidence" value="ECO:0007669"/>
    <property type="project" value="TreeGrafter"/>
</dbReference>
<dbReference type="Pfam" id="PF03734">
    <property type="entry name" value="YkuD"/>
    <property type="match status" value="1"/>
</dbReference>
<keyword evidence="7 9" id="KW-0573">Peptidoglycan synthesis</keyword>
<feature type="active site" description="Proton donor/acceptor" evidence="9">
    <location>
        <position position="211"/>
    </location>
</feature>
<evidence type="ECO:0000256" key="5">
    <source>
        <dbReference type="ARBA" id="ARBA00022801"/>
    </source>
</evidence>
<feature type="domain" description="L,D-TPase catalytic" evidence="11">
    <location>
        <begin position="119"/>
        <end position="251"/>
    </location>
</feature>
<dbReference type="GO" id="GO:0018104">
    <property type="term" value="P:peptidoglycan-protein cross-linking"/>
    <property type="evidence" value="ECO:0007669"/>
    <property type="project" value="TreeGrafter"/>
</dbReference>
<reference evidence="12" key="1">
    <citation type="journal article" date="2011" name="Environ. Microbiol.">
        <title>Genomic insights into the metabolic potential of the polycyclic aromatic hydrocarbon degrading sulfate-reducing Deltaproteobacterium N47.</title>
        <authorList>
            <person name="Bergmann F."/>
            <person name="Selesi D."/>
            <person name="Weinmaier T."/>
            <person name="Tischler P."/>
            <person name="Rattei T."/>
            <person name="Meckenstock R.U."/>
        </authorList>
    </citation>
    <scope>NUCLEOTIDE SEQUENCE</scope>
</reference>
<feature type="active site" description="Nucleophile" evidence="9">
    <location>
        <position position="227"/>
    </location>
</feature>
<sequence length="322" mass="36590">MKIFRFNNTVSNMLSKIMKKYGYRLKGVIIIVSLAEFLLCPMKSFLYAAEYRIREAFAGQRIIYKIKYDDSFFEIARSYDLGYNAICSANPGFDPFVPEENRLIVIPTEWILPDIGIRHGIVINVAEMRLYYFPDDDTKSVITYPVGIGDEGKDTPLGIFSVIEKIKNPAWYVPKSIQLEKPELPAVVPPGPDNPMGSRALRLSIWTVLIHGTNRPWGIGTRNSHGCIRMYEEDIQKLFEQIDIGTRVNIINQQIKIAVVGSEVYMEVHVYEDSAELENDAIKILEAKNLINEVDIDKVKEAVKEQSGLPVNVSKKIAEFLP</sequence>
<dbReference type="AlphaFoldDB" id="E1YAL2"/>
<organism evidence="12">
    <name type="scientific">uncultured Desulfobacterium sp</name>
    <dbReference type="NCBI Taxonomy" id="201089"/>
    <lineage>
        <taxon>Bacteria</taxon>
        <taxon>Pseudomonadati</taxon>
        <taxon>Thermodesulfobacteriota</taxon>
        <taxon>Desulfobacteria</taxon>
        <taxon>Desulfobacterales</taxon>
        <taxon>Desulfobacteriaceae</taxon>
        <taxon>Desulfobacterium</taxon>
        <taxon>environmental samples</taxon>
    </lineage>
</organism>
<dbReference type="PROSITE" id="PS52029">
    <property type="entry name" value="LD_TPASE"/>
    <property type="match status" value="1"/>
</dbReference>